<keyword evidence="5 6" id="KW-0067">ATP-binding</keyword>
<feature type="binding site" evidence="6">
    <location>
        <begin position="65"/>
        <end position="72"/>
    </location>
    <ligand>
        <name>ATP</name>
        <dbReference type="ChEBI" id="CHEBI:30616"/>
    </ligand>
</feature>
<proteinExistence type="inferred from homology"/>
<accession>A0ABX1U8H3</accession>
<dbReference type="Gene3D" id="3.10.410.10">
    <property type="entry name" value="Formyltetrahydrofolate synthetase, domain 3"/>
    <property type="match status" value="1"/>
</dbReference>
<dbReference type="RefSeq" id="WP_102443510.1">
    <property type="nucleotide sequence ID" value="NZ_JABBXC010000010.1"/>
</dbReference>
<dbReference type="InterPro" id="IPR000559">
    <property type="entry name" value="Formate_THF_ligase"/>
</dbReference>
<sequence length="582" mass="61627">MLSDIEISRSTPLRPIADVATAVGLHADEIQTHGQHKAKVSLKALKRLENKKTGKLVVVTAITPTPLGEGKTVTAIGLAQGLFKVGQSVMACIRQPSMGPVFGVKGGAAGGGYSQVAPMEELNLHLTGDIHAVTAAHNLASAAIDARIYHEQRNGYDDFEARSGLTALRIDPQSIVWKRVIDHNDRALRKINVGLNDEGKTINGYEREDGFDISAASELMAVLALASDLQDLRRRIGSIVIGYNLDGKAVTTEDLGVAGAMTVSMREAIEPTMMQTLEGIPTLIHAGPFANIAHGNSSIIADNIATKLADYTVTEGGFGSDMGFEKACNIKAQASGKAPDCAVVVATLRGLKANSGLYNLKPGQPIPDSMFDKDSAALEAGFANLKWHIENVVKYGVPAVVAINRFPQDSEEELAKLKQMVEALPYSVEVAVCEAFAQGGAGAAELASKVVAQCQTPAQFKPLYQMSQTLEEKIMAVTEVGYGAASVTLSDKAKAQLAQFKSLGFDNLAICMAKTPMSISTDGNIKGAPTQFDLPIRELKLCAGAGFIYALCGNVMTMPGLPDKPAFMNLDIDEDGNITGLS</sequence>
<evidence type="ECO:0000313" key="7">
    <source>
        <dbReference type="EMBL" id="NMR69546.1"/>
    </source>
</evidence>
<evidence type="ECO:0000256" key="5">
    <source>
        <dbReference type="ARBA" id="ARBA00022840"/>
    </source>
</evidence>
<evidence type="ECO:0000256" key="3">
    <source>
        <dbReference type="ARBA" id="ARBA00022598"/>
    </source>
</evidence>
<name>A0ABX1U8H3_9VIBR</name>
<dbReference type="InterPro" id="IPR020628">
    <property type="entry name" value="Formate_THF_ligase_CS"/>
</dbReference>
<comment type="pathway">
    <text evidence="1 6">One-carbon metabolism; tetrahydrofolate interconversion.</text>
</comment>
<dbReference type="Proteomes" id="UP000590068">
    <property type="component" value="Unassembled WGS sequence"/>
</dbReference>
<protein>
    <recommendedName>
        <fullName evidence="6">Formate--tetrahydrofolate ligase</fullName>
        <ecNumber evidence="6">6.3.4.3</ecNumber>
    </recommendedName>
    <alternativeName>
        <fullName evidence="6">Formyltetrahydrofolate synthetase</fullName>
        <shortName evidence="6">FHS</shortName>
        <shortName evidence="6">FTHFS</shortName>
    </alternativeName>
</protein>
<dbReference type="CDD" id="cd00477">
    <property type="entry name" value="FTHFS"/>
    <property type="match status" value="1"/>
</dbReference>
<dbReference type="Gene3D" id="3.30.1510.10">
    <property type="entry name" value="Domain 2, N(10)-formyltetrahydrofolate synthetase"/>
    <property type="match status" value="1"/>
</dbReference>
<comment type="similarity">
    <text evidence="6">Belongs to the formate--tetrahydrofolate ligase family.</text>
</comment>
<dbReference type="Gene3D" id="3.40.50.300">
    <property type="entry name" value="P-loop containing nucleotide triphosphate hydrolases"/>
    <property type="match status" value="1"/>
</dbReference>
<gene>
    <name evidence="6" type="primary">fhs</name>
    <name evidence="7" type="ORF">HJ568_06100</name>
</gene>
<keyword evidence="8" id="KW-1185">Reference proteome</keyword>
<evidence type="ECO:0000256" key="4">
    <source>
        <dbReference type="ARBA" id="ARBA00022741"/>
    </source>
</evidence>
<comment type="caution">
    <text evidence="7">The sequence shown here is derived from an EMBL/GenBank/DDBJ whole genome shotgun (WGS) entry which is preliminary data.</text>
</comment>
<comment type="catalytic activity">
    <reaction evidence="6">
        <text>(6S)-5,6,7,8-tetrahydrofolate + formate + ATP = (6R)-10-formyltetrahydrofolate + ADP + phosphate</text>
        <dbReference type="Rhea" id="RHEA:20221"/>
        <dbReference type="ChEBI" id="CHEBI:15740"/>
        <dbReference type="ChEBI" id="CHEBI:30616"/>
        <dbReference type="ChEBI" id="CHEBI:43474"/>
        <dbReference type="ChEBI" id="CHEBI:57453"/>
        <dbReference type="ChEBI" id="CHEBI:195366"/>
        <dbReference type="ChEBI" id="CHEBI:456216"/>
        <dbReference type="EC" id="6.3.4.3"/>
    </reaction>
</comment>
<dbReference type="NCBIfam" id="NF010031">
    <property type="entry name" value="PRK13506.1"/>
    <property type="match status" value="1"/>
</dbReference>
<dbReference type="GO" id="GO:0004329">
    <property type="term" value="F:formate-tetrahydrofolate ligase activity"/>
    <property type="evidence" value="ECO:0007669"/>
    <property type="project" value="UniProtKB-EC"/>
</dbReference>
<organism evidence="7 8">
    <name type="scientific">Vibrio breoganii</name>
    <dbReference type="NCBI Taxonomy" id="553239"/>
    <lineage>
        <taxon>Bacteria</taxon>
        <taxon>Pseudomonadati</taxon>
        <taxon>Pseudomonadota</taxon>
        <taxon>Gammaproteobacteria</taxon>
        <taxon>Vibrionales</taxon>
        <taxon>Vibrionaceae</taxon>
        <taxon>Vibrio</taxon>
    </lineage>
</organism>
<keyword evidence="2 6" id="KW-0554">One-carbon metabolism</keyword>
<dbReference type="EMBL" id="JABCJR010000009">
    <property type="protein sequence ID" value="NMR69546.1"/>
    <property type="molecule type" value="Genomic_DNA"/>
</dbReference>
<dbReference type="EC" id="6.3.4.3" evidence="6"/>
<evidence type="ECO:0000256" key="1">
    <source>
        <dbReference type="ARBA" id="ARBA00004777"/>
    </source>
</evidence>
<dbReference type="NCBIfam" id="NF010030">
    <property type="entry name" value="PRK13505.1"/>
    <property type="match status" value="1"/>
</dbReference>
<evidence type="ECO:0000313" key="8">
    <source>
        <dbReference type="Proteomes" id="UP000590068"/>
    </source>
</evidence>
<dbReference type="PROSITE" id="PS00721">
    <property type="entry name" value="FTHFS_1"/>
    <property type="match status" value="1"/>
</dbReference>
<dbReference type="SUPFAM" id="SSF52540">
    <property type="entry name" value="P-loop containing nucleoside triphosphate hydrolases"/>
    <property type="match status" value="1"/>
</dbReference>
<dbReference type="PROSITE" id="PS00722">
    <property type="entry name" value="FTHFS_2"/>
    <property type="match status" value="1"/>
</dbReference>
<evidence type="ECO:0000256" key="2">
    <source>
        <dbReference type="ARBA" id="ARBA00022563"/>
    </source>
</evidence>
<dbReference type="HAMAP" id="MF_01543">
    <property type="entry name" value="FTHFS"/>
    <property type="match status" value="1"/>
</dbReference>
<reference evidence="7 8" key="1">
    <citation type="submission" date="2020-04" db="EMBL/GenBank/DDBJ databases">
        <title>WGS-Seq of Vibrio isolated by the O'Toole Lab.</title>
        <authorList>
            <person name="Mckone K.P."/>
            <person name="Whitaker R."/>
            <person name="Sevigney J.L."/>
            <person name="Herring J.B."/>
            <person name="O'Toole G."/>
        </authorList>
    </citation>
    <scope>NUCLEOTIDE SEQUENCE [LARGE SCALE GENOMIC DNA]</scope>
    <source>
        <strain evidence="7 8">BS_02</strain>
    </source>
</reference>
<keyword evidence="4 6" id="KW-0547">Nucleotide-binding</keyword>
<dbReference type="InterPro" id="IPR027417">
    <property type="entry name" value="P-loop_NTPase"/>
</dbReference>
<dbReference type="Pfam" id="PF01268">
    <property type="entry name" value="FTHFS"/>
    <property type="match status" value="1"/>
</dbReference>
<evidence type="ECO:0000256" key="6">
    <source>
        <dbReference type="HAMAP-Rule" id="MF_01543"/>
    </source>
</evidence>
<keyword evidence="3 6" id="KW-0436">Ligase</keyword>